<dbReference type="Proteomes" id="UP000001554">
    <property type="component" value="Chromosome 3"/>
</dbReference>
<evidence type="ECO:0000313" key="3">
    <source>
        <dbReference type="Proteomes" id="UP000001554"/>
    </source>
</evidence>
<dbReference type="OMA" id="RWGGACL"/>
<proteinExistence type="predicted"/>
<organism evidence="3 4">
    <name type="scientific">Branchiostoma floridae</name>
    <name type="common">Florida lancelet</name>
    <name type="synonym">Amphioxus</name>
    <dbReference type="NCBI Taxonomy" id="7739"/>
    <lineage>
        <taxon>Eukaryota</taxon>
        <taxon>Metazoa</taxon>
        <taxon>Chordata</taxon>
        <taxon>Cephalochordata</taxon>
        <taxon>Leptocardii</taxon>
        <taxon>Amphioxiformes</taxon>
        <taxon>Branchiostomatidae</taxon>
        <taxon>Branchiostoma</taxon>
    </lineage>
</organism>
<feature type="signal peptide" evidence="2">
    <location>
        <begin position="1"/>
        <end position="20"/>
    </location>
</feature>
<gene>
    <name evidence="4" type="primary">LOC118410747</name>
</gene>
<dbReference type="GeneID" id="118410747"/>
<dbReference type="AlphaFoldDB" id="A0A9J7KQN0"/>
<evidence type="ECO:0000313" key="4">
    <source>
        <dbReference type="RefSeq" id="XP_035668415.1"/>
    </source>
</evidence>
<accession>A0A9J7KQN0</accession>
<evidence type="ECO:0000256" key="1">
    <source>
        <dbReference type="SAM" id="MobiDB-lite"/>
    </source>
</evidence>
<name>A0A9J7KQN0_BRAFL</name>
<protein>
    <submittedName>
        <fullName evidence="4">Uncharacterized protein LOC118410747</fullName>
    </submittedName>
</protein>
<feature type="compositionally biased region" description="Basic and acidic residues" evidence="1">
    <location>
        <begin position="89"/>
        <end position="104"/>
    </location>
</feature>
<feature type="chain" id="PRO_5039922053" evidence="2">
    <location>
        <begin position="21"/>
        <end position="189"/>
    </location>
</feature>
<dbReference type="RefSeq" id="XP_035668415.1">
    <property type="nucleotide sequence ID" value="XM_035812522.1"/>
</dbReference>
<keyword evidence="3" id="KW-1185">Reference proteome</keyword>
<keyword evidence="2" id="KW-0732">Signal</keyword>
<sequence>MDLMTRELLFFFLAAVCVQASPLGKTGADHDIDGFDLAAKDVEVFYRPENPDSGVPEKRWGGACLGCPPDPILISGRASPDSESTLPENPHHESPDSGVPEKRWGGACLGCPPDPILISGRASPDSGTNLPENPHHENPDSVPQEVPENLQPVAPDSGRSDVPQKRWGGECLGCPPDPIILLGKRKRSA</sequence>
<evidence type="ECO:0000256" key="2">
    <source>
        <dbReference type="SAM" id="SignalP"/>
    </source>
</evidence>
<feature type="region of interest" description="Disordered" evidence="1">
    <location>
        <begin position="71"/>
        <end position="170"/>
    </location>
</feature>
<dbReference type="OrthoDB" id="9983035at2759"/>
<reference evidence="4" key="2">
    <citation type="submission" date="2025-08" db="UniProtKB">
        <authorList>
            <consortium name="RefSeq"/>
        </authorList>
    </citation>
    <scope>IDENTIFICATION</scope>
    <source>
        <strain evidence="4">S238N-H82</strain>
        <tissue evidence="4">Testes</tissue>
    </source>
</reference>
<feature type="compositionally biased region" description="Basic and acidic residues" evidence="1">
    <location>
        <begin position="158"/>
        <end position="168"/>
    </location>
</feature>
<dbReference type="KEGG" id="bfo:118410747"/>
<reference evidence="3" key="1">
    <citation type="journal article" date="2020" name="Nat. Ecol. Evol.">
        <title>Deeply conserved synteny resolves early events in vertebrate evolution.</title>
        <authorList>
            <person name="Simakov O."/>
            <person name="Marletaz F."/>
            <person name="Yue J.X."/>
            <person name="O'Connell B."/>
            <person name="Jenkins J."/>
            <person name="Brandt A."/>
            <person name="Calef R."/>
            <person name="Tung C.H."/>
            <person name="Huang T.K."/>
            <person name="Schmutz J."/>
            <person name="Satoh N."/>
            <person name="Yu J.K."/>
            <person name="Putnam N.H."/>
            <person name="Green R.E."/>
            <person name="Rokhsar D.S."/>
        </authorList>
    </citation>
    <scope>NUCLEOTIDE SEQUENCE [LARGE SCALE GENOMIC DNA]</scope>
    <source>
        <strain evidence="3">S238N-H82</strain>
    </source>
</reference>